<sequence>MILQLFEFIFDFKGIMNFILVFNSFLKVILMKKISILLNIVTNYDSRVQNIKMIK</sequence>
<feature type="transmembrane region" description="Helical" evidence="1">
    <location>
        <begin position="12"/>
        <end position="30"/>
    </location>
</feature>
<gene>
    <name evidence="2" type="ORF">MPEBLZ_00271</name>
</gene>
<protein>
    <submittedName>
        <fullName evidence="2">Uncharacterized protein</fullName>
    </submittedName>
</protein>
<dbReference type="EMBL" id="LKCM01000020">
    <property type="protein sequence ID" value="KPQ45133.1"/>
    <property type="molecule type" value="Genomic_DNA"/>
</dbReference>
<name>A0A0P8CDN1_9EURY</name>
<keyword evidence="1" id="KW-1133">Transmembrane helix</keyword>
<keyword evidence="1" id="KW-0812">Transmembrane</keyword>
<evidence type="ECO:0000313" key="2">
    <source>
        <dbReference type="EMBL" id="KPQ45133.1"/>
    </source>
</evidence>
<dbReference type="AlphaFoldDB" id="A0A0P8CDN1"/>
<accession>A0A0P8CDN1</accession>
<comment type="caution">
    <text evidence="2">The sequence shown here is derived from an EMBL/GenBank/DDBJ whole genome shotgun (WGS) entry which is preliminary data.</text>
</comment>
<keyword evidence="1" id="KW-0472">Membrane</keyword>
<evidence type="ECO:0000256" key="1">
    <source>
        <dbReference type="SAM" id="Phobius"/>
    </source>
</evidence>
<proteinExistence type="predicted"/>
<reference evidence="2 3" key="1">
    <citation type="submission" date="2015-09" db="EMBL/GenBank/DDBJ databases">
        <title>A metagenomics-based metabolic model of nitrate-dependent anaerobic oxidation of methane by Methanoperedens-like archaea.</title>
        <authorList>
            <person name="Arshad A."/>
            <person name="Speth D.R."/>
            <person name="De Graaf R.M."/>
            <person name="Op Den Camp H.J."/>
            <person name="Jetten M.S."/>
            <person name="Welte C.U."/>
        </authorList>
    </citation>
    <scope>NUCLEOTIDE SEQUENCE [LARGE SCALE GENOMIC DNA]</scope>
</reference>
<dbReference type="Proteomes" id="UP000050360">
    <property type="component" value="Unassembled WGS sequence"/>
</dbReference>
<organism evidence="2 3">
    <name type="scientific">Candidatus Methanoperedens nitratireducens</name>
    <dbReference type="NCBI Taxonomy" id="1392998"/>
    <lineage>
        <taxon>Archaea</taxon>
        <taxon>Methanobacteriati</taxon>
        <taxon>Methanobacteriota</taxon>
        <taxon>Stenosarchaea group</taxon>
        <taxon>Methanomicrobia</taxon>
        <taxon>Methanosarcinales</taxon>
        <taxon>ANME-2 cluster</taxon>
        <taxon>Candidatus Methanoperedentaceae</taxon>
        <taxon>Candidatus Methanoperedens</taxon>
    </lineage>
</organism>
<evidence type="ECO:0000313" key="3">
    <source>
        <dbReference type="Proteomes" id="UP000050360"/>
    </source>
</evidence>